<reference evidence="2 3" key="1">
    <citation type="submission" date="2022-10" db="EMBL/GenBank/DDBJ databases">
        <title>Roseococcus glaciei nov., sp. nov., isolated from glacier.</title>
        <authorList>
            <person name="Liu Q."/>
            <person name="Xin Y.-H."/>
        </authorList>
    </citation>
    <scope>NUCLEOTIDE SEQUENCE [LARGE SCALE GENOMIC DNA]</scope>
    <source>
        <strain evidence="2 3">MDT2-1-1</strain>
    </source>
</reference>
<accession>A0ABT3NV69</accession>
<protein>
    <submittedName>
        <fullName evidence="2">Uncharacterized protein</fullName>
    </submittedName>
</protein>
<evidence type="ECO:0000256" key="1">
    <source>
        <dbReference type="SAM" id="Phobius"/>
    </source>
</evidence>
<sequence>MKNPDGGLDRLERLVAEALAREAGTEPSPAHADMARRLLAEHAFLHLHNRVAEIRREAVDEHLGRLRSPLGFWGAVGASLLALALAGGLALFLASQPALLDGLRLLPGSPSL</sequence>
<evidence type="ECO:0000313" key="2">
    <source>
        <dbReference type="EMBL" id="MCW8086047.1"/>
    </source>
</evidence>
<dbReference type="Proteomes" id="UP001526430">
    <property type="component" value="Unassembled WGS sequence"/>
</dbReference>
<keyword evidence="1" id="KW-0472">Membrane</keyword>
<proteinExistence type="predicted"/>
<organism evidence="2 3">
    <name type="scientific">Sabulicella glaciei</name>
    <dbReference type="NCBI Taxonomy" id="2984948"/>
    <lineage>
        <taxon>Bacteria</taxon>
        <taxon>Pseudomonadati</taxon>
        <taxon>Pseudomonadota</taxon>
        <taxon>Alphaproteobacteria</taxon>
        <taxon>Acetobacterales</taxon>
        <taxon>Acetobacteraceae</taxon>
        <taxon>Sabulicella</taxon>
    </lineage>
</organism>
<keyword evidence="3" id="KW-1185">Reference proteome</keyword>
<keyword evidence="1" id="KW-1133">Transmembrane helix</keyword>
<keyword evidence="1" id="KW-0812">Transmembrane</keyword>
<comment type="caution">
    <text evidence="2">The sequence shown here is derived from an EMBL/GenBank/DDBJ whole genome shotgun (WGS) entry which is preliminary data.</text>
</comment>
<evidence type="ECO:0000313" key="3">
    <source>
        <dbReference type="Proteomes" id="UP001526430"/>
    </source>
</evidence>
<dbReference type="RefSeq" id="WP_301590017.1">
    <property type="nucleotide sequence ID" value="NZ_JAPFQI010000006.1"/>
</dbReference>
<dbReference type="EMBL" id="JAPFQI010000006">
    <property type="protein sequence ID" value="MCW8086047.1"/>
    <property type="molecule type" value="Genomic_DNA"/>
</dbReference>
<feature type="transmembrane region" description="Helical" evidence="1">
    <location>
        <begin position="70"/>
        <end position="94"/>
    </location>
</feature>
<gene>
    <name evidence="2" type="ORF">OF850_10445</name>
</gene>
<name>A0ABT3NV69_9PROT</name>